<evidence type="ECO:0008006" key="5">
    <source>
        <dbReference type="Google" id="ProtNLM"/>
    </source>
</evidence>
<dbReference type="InterPro" id="IPR041588">
    <property type="entry name" value="Integrase_H2C2"/>
</dbReference>
<dbReference type="Gene3D" id="3.30.420.10">
    <property type="entry name" value="Ribonuclease H-like superfamily/Ribonuclease H"/>
    <property type="match status" value="1"/>
</dbReference>
<dbReference type="STRING" id="151549.A0A4C1ZCJ5"/>
<reference evidence="3 4" key="1">
    <citation type="journal article" date="2019" name="Commun. Biol.">
        <title>The bagworm genome reveals a unique fibroin gene that provides high tensile strength.</title>
        <authorList>
            <person name="Kono N."/>
            <person name="Nakamura H."/>
            <person name="Ohtoshi R."/>
            <person name="Tomita M."/>
            <person name="Numata K."/>
            <person name="Arakawa K."/>
        </authorList>
    </citation>
    <scope>NUCLEOTIDE SEQUENCE [LARGE SCALE GENOMIC DNA]</scope>
</reference>
<evidence type="ECO:0000259" key="1">
    <source>
        <dbReference type="Pfam" id="PF17921"/>
    </source>
</evidence>
<keyword evidence="4" id="KW-1185">Reference proteome</keyword>
<dbReference type="InterPro" id="IPR036397">
    <property type="entry name" value="RNaseH_sf"/>
</dbReference>
<dbReference type="GO" id="GO:0003676">
    <property type="term" value="F:nucleic acid binding"/>
    <property type="evidence" value="ECO:0007669"/>
    <property type="project" value="InterPro"/>
</dbReference>
<comment type="caution">
    <text evidence="3">The sequence shown here is derived from an EMBL/GenBank/DDBJ whole genome shotgun (WGS) entry which is preliminary data.</text>
</comment>
<dbReference type="Proteomes" id="UP000299102">
    <property type="component" value="Unassembled WGS sequence"/>
</dbReference>
<dbReference type="EMBL" id="BGZK01001692">
    <property type="protein sequence ID" value="GBP84659.1"/>
    <property type="molecule type" value="Genomic_DNA"/>
</dbReference>
<evidence type="ECO:0000313" key="4">
    <source>
        <dbReference type="Proteomes" id="UP000299102"/>
    </source>
</evidence>
<organism evidence="3 4">
    <name type="scientific">Eumeta variegata</name>
    <name type="common">Bagworm moth</name>
    <name type="synonym">Eumeta japonica</name>
    <dbReference type="NCBI Taxonomy" id="151549"/>
    <lineage>
        <taxon>Eukaryota</taxon>
        <taxon>Metazoa</taxon>
        <taxon>Ecdysozoa</taxon>
        <taxon>Arthropoda</taxon>
        <taxon>Hexapoda</taxon>
        <taxon>Insecta</taxon>
        <taxon>Pterygota</taxon>
        <taxon>Neoptera</taxon>
        <taxon>Endopterygota</taxon>
        <taxon>Lepidoptera</taxon>
        <taxon>Glossata</taxon>
        <taxon>Ditrysia</taxon>
        <taxon>Tineoidea</taxon>
        <taxon>Psychidae</taxon>
        <taxon>Oiketicinae</taxon>
        <taxon>Eumeta</taxon>
    </lineage>
</organism>
<evidence type="ECO:0000313" key="3">
    <source>
        <dbReference type="EMBL" id="GBP84659.1"/>
    </source>
</evidence>
<proteinExistence type="predicted"/>
<protein>
    <recommendedName>
        <fullName evidence="5">Integrase catalytic domain-containing protein</fullName>
    </recommendedName>
</protein>
<evidence type="ECO:0000259" key="2">
    <source>
        <dbReference type="Pfam" id="PF18701"/>
    </source>
</evidence>
<gene>
    <name evidence="3" type="ORF">EVAR_58882_1</name>
</gene>
<dbReference type="InterPro" id="IPR012337">
    <property type="entry name" value="RNaseH-like_sf"/>
</dbReference>
<dbReference type="OrthoDB" id="10049357at2759"/>
<dbReference type="SUPFAM" id="SSF53098">
    <property type="entry name" value="Ribonuclease H-like"/>
    <property type="match status" value="1"/>
</dbReference>
<dbReference type="Pfam" id="PF18701">
    <property type="entry name" value="DUF5641"/>
    <property type="match status" value="1"/>
</dbReference>
<feature type="domain" description="DUF5641" evidence="2">
    <location>
        <begin position="352"/>
        <end position="431"/>
    </location>
</feature>
<sequence>MFDAPYLWIALTDLHHSTNNGLLIFFTKFKVSNIRQSEVRLSRYVAKTYFPMHCISSETIPLSISAIAPFKSQSYDEGCADGQLRRRHQKGARGRPVERESRLHGLSVTMDQGMIKLNTRISRVEGVGETTKSPAVLAGEHPYTRLYIAWTHVNMHHGGVESVVNELRQRIWVLRLRPSVRSVIRSCLLCRIRKTKATEPLTGEHPSARLALHQRPFTLTGLDFCGPYLVTVGRQHHKRYVALFTCLTTRAVHLELAGSLSADAAILTLRRFMARRGCPTETWSDRGTNFVGANNELRREALPHPREEVLSTLLAEVEFAVNSRPLTHVSVSAEDPEALTPNHFLLGGTARQRWLREYLPLLQRRHDSQQKGTPPEVDDVVLIVDENLPRNTWPRGRVVELYPGKGGVVRVVEPQTAAGRLKRPVKKIVVLPK</sequence>
<dbReference type="AlphaFoldDB" id="A0A4C1ZCJ5"/>
<feature type="domain" description="Integrase zinc-binding" evidence="1">
    <location>
        <begin position="145"/>
        <end position="195"/>
    </location>
</feature>
<dbReference type="Pfam" id="PF17921">
    <property type="entry name" value="Integrase_H2C2"/>
    <property type="match status" value="1"/>
</dbReference>
<name>A0A4C1ZCJ5_EUMVA</name>
<dbReference type="PANTHER" id="PTHR47331:SF1">
    <property type="entry name" value="GAG-LIKE PROTEIN"/>
    <property type="match status" value="1"/>
</dbReference>
<dbReference type="InterPro" id="IPR040676">
    <property type="entry name" value="DUF5641"/>
</dbReference>
<dbReference type="PANTHER" id="PTHR47331">
    <property type="entry name" value="PHD-TYPE DOMAIN-CONTAINING PROTEIN"/>
    <property type="match status" value="1"/>
</dbReference>
<accession>A0A4C1ZCJ5</accession>